<dbReference type="AlphaFoldDB" id="A0A0C7G6Y0"/>
<evidence type="ECO:0000313" key="4">
    <source>
        <dbReference type="Proteomes" id="UP000049127"/>
    </source>
</evidence>
<keyword evidence="1" id="KW-0472">Membrane</keyword>
<dbReference type="InterPro" id="IPR025016">
    <property type="entry name" value="DUF3955"/>
</dbReference>
<evidence type="ECO:0000313" key="3">
    <source>
        <dbReference type="EMBL" id="CEQ02783.1"/>
    </source>
</evidence>
<accession>A0A0C7G6Y0</accession>
<sequence>MKKYIINLIPFILGIGCLGYFSIIGSKVLEDGTLSEPFFLIPTAYLLFFIGIIGLIVRFIFDFIKGKKVKTKNL</sequence>
<feature type="transmembrane region" description="Helical" evidence="1">
    <location>
        <begin position="38"/>
        <end position="61"/>
    </location>
</feature>
<dbReference type="Pfam" id="PF13127">
    <property type="entry name" value="DUF3955"/>
    <property type="match status" value="1"/>
</dbReference>
<gene>
    <name evidence="3" type="ORF">R28058_05161</name>
</gene>
<dbReference type="Proteomes" id="UP000049127">
    <property type="component" value="Unassembled WGS sequence"/>
</dbReference>
<keyword evidence="3" id="KW-0449">Lipoprotein</keyword>
<feature type="domain" description="DUF3955" evidence="2">
    <location>
        <begin position="3"/>
        <end position="60"/>
    </location>
</feature>
<organism evidence="3 4">
    <name type="scientific">Paraclostridium sordellii</name>
    <name type="common">Clostridium sordellii</name>
    <dbReference type="NCBI Taxonomy" id="1505"/>
    <lineage>
        <taxon>Bacteria</taxon>
        <taxon>Bacillati</taxon>
        <taxon>Bacillota</taxon>
        <taxon>Clostridia</taxon>
        <taxon>Peptostreptococcales</taxon>
        <taxon>Peptostreptococcaceae</taxon>
        <taxon>Paraclostridium</taxon>
    </lineage>
</organism>
<evidence type="ECO:0000256" key="1">
    <source>
        <dbReference type="SAM" id="Phobius"/>
    </source>
</evidence>
<dbReference type="EMBL" id="CEKZ01000003">
    <property type="protein sequence ID" value="CEQ02783.1"/>
    <property type="molecule type" value="Genomic_DNA"/>
</dbReference>
<protein>
    <submittedName>
        <fullName evidence="3">Lipoprotein</fullName>
    </submittedName>
</protein>
<dbReference type="PROSITE" id="PS51257">
    <property type="entry name" value="PROKAR_LIPOPROTEIN"/>
    <property type="match status" value="1"/>
</dbReference>
<proteinExistence type="predicted"/>
<keyword evidence="1" id="KW-0812">Transmembrane</keyword>
<name>A0A0C7G6Y0_PARSO</name>
<feature type="transmembrane region" description="Helical" evidence="1">
    <location>
        <begin position="7"/>
        <end position="26"/>
    </location>
</feature>
<keyword evidence="1" id="KW-1133">Transmembrane helix</keyword>
<reference evidence="3 4" key="1">
    <citation type="submission" date="2015-01" db="EMBL/GenBank/DDBJ databases">
        <authorList>
            <person name="Aslett A.Martin."/>
            <person name="De Silva Nishadi"/>
        </authorList>
    </citation>
    <scope>NUCLEOTIDE SEQUENCE [LARGE SCALE GENOMIC DNA]</scope>
    <source>
        <strain evidence="3 4">R28058</strain>
    </source>
</reference>
<dbReference type="RefSeq" id="WP_055341384.1">
    <property type="nucleotide sequence ID" value="NZ_CDNI01000003.1"/>
</dbReference>
<evidence type="ECO:0000259" key="2">
    <source>
        <dbReference type="Pfam" id="PF13127"/>
    </source>
</evidence>
<dbReference type="OrthoDB" id="6194834at2"/>